<evidence type="ECO:0000259" key="6">
    <source>
        <dbReference type="Pfam" id="PF02894"/>
    </source>
</evidence>
<dbReference type="EC" id="1.1.1.18" evidence="4"/>
<feature type="domain" description="Gfo/Idh/MocA-like oxidoreductase N-terminal" evidence="5">
    <location>
        <begin position="3"/>
        <end position="123"/>
    </location>
</feature>
<dbReference type="GO" id="GO:0019310">
    <property type="term" value="P:inositol catabolic process"/>
    <property type="evidence" value="ECO:0007669"/>
    <property type="project" value="UniProtKB-UniRule"/>
</dbReference>
<reference evidence="7 8" key="1">
    <citation type="journal article" date="2009" name="Stand. Genomic Sci.">
        <title>Complete genome sequence of Stackebrandtia nassauensis type strain (LLR-40K-21).</title>
        <authorList>
            <person name="Munk C."/>
            <person name="Lapidus A."/>
            <person name="Copeland A."/>
            <person name="Jando M."/>
            <person name="Mayilraj S."/>
            <person name="Glavina Del Rio T."/>
            <person name="Nolan M."/>
            <person name="Chen F."/>
            <person name="Lucas S."/>
            <person name="Tice H."/>
            <person name="Cheng J.F."/>
            <person name="Han C."/>
            <person name="Detter J.C."/>
            <person name="Bruce D."/>
            <person name="Goodwin L."/>
            <person name="Chain P."/>
            <person name="Pitluck S."/>
            <person name="Goker M."/>
            <person name="Ovchinikova G."/>
            <person name="Pati A."/>
            <person name="Ivanova N."/>
            <person name="Mavromatis K."/>
            <person name="Chen A."/>
            <person name="Palaniappan K."/>
            <person name="Land M."/>
            <person name="Hauser L."/>
            <person name="Chang Y.J."/>
            <person name="Jeffries C.D."/>
            <person name="Bristow J."/>
            <person name="Eisen J.A."/>
            <person name="Markowitz V."/>
            <person name="Hugenholtz P."/>
            <person name="Kyrpides N.C."/>
            <person name="Klenk H.P."/>
        </authorList>
    </citation>
    <scope>NUCLEOTIDE SEQUENCE [LARGE SCALE GENOMIC DNA]</scope>
    <source>
        <strain evidence="8">DSM 44728 / CIP 108903 / NRRL B-16338 / NBRC 102104 / LLR-40K-21</strain>
    </source>
</reference>
<evidence type="ECO:0000256" key="2">
    <source>
        <dbReference type="ARBA" id="ARBA00023002"/>
    </source>
</evidence>
<comment type="similarity">
    <text evidence="1 4">Belongs to the Gfo/Idh/MocA family.</text>
</comment>
<gene>
    <name evidence="4" type="primary">iolG</name>
    <name evidence="7" type="ordered locus">Snas_0653</name>
</gene>
<dbReference type="Gene3D" id="3.30.360.10">
    <property type="entry name" value="Dihydrodipicolinate Reductase, domain 2"/>
    <property type="match status" value="1"/>
</dbReference>
<dbReference type="EMBL" id="CP001778">
    <property type="protein sequence ID" value="ADD40366.1"/>
    <property type="molecule type" value="Genomic_DNA"/>
</dbReference>
<evidence type="ECO:0000256" key="4">
    <source>
        <dbReference type="HAMAP-Rule" id="MF_01671"/>
    </source>
</evidence>
<accession>D3Q6W7</accession>
<dbReference type="AlphaFoldDB" id="D3Q6W7"/>
<dbReference type="HAMAP" id="MF_01671">
    <property type="entry name" value="IolG"/>
    <property type="match status" value="1"/>
</dbReference>
<proteinExistence type="inferred from homology"/>
<dbReference type="InterPro" id="IPR050424">
    <property type="entry name" value="Gfo-Idh-MocA_inositol_DH"/>
</dbReference>
<evidence type="ECO:0000256" key="3">
    <source>
        <dbReference type="ARBA" id="ARBA00023027"/>
    </source>
</evidence>
<keyword evidence="8" id="KW-1185">Reference proteome</keyword>
<dbReference type="InterPro" id="IPR004104">
    <property type="entry name" value="Gfo/Idh/MocA-like_OxRdtase_C"/>
</dbReference>
<dbReference type="Pfam" id="PF02894">
    <property type="entry name" value="GFO_IDH_MocA_C"/>
    <property type="match status" value="1"/>
</dbReference>
<evidence type="ECO:0000313" key="7">
    <source>
        <dbReference type="EMBL" id="ADD40366.1"/>
    </source>
</evidence>
<dbReference type="InterPro" id="IPR036291">
    <property type="entry name" value="NAD(P)-bd_dom_sf"/>
</dbReference>
<dbReference type="eggNOG" id="COG0673">
    <property type="taxonomic scope" value="Bacteria"/>
</dbReference>
<evidence type="ECO:0000313" key="8">
    <source>
        <dbReference type="Proteomes" id="UP000000844"/>
    </source>
</evidence>
<dbReference type="Gene3D" id="3.40.50.720">
    <property type="entry name" value="NAD(P)-binding Rossmann-like Domain"/>
    <property type="match status" value="1"/>
</dbReference>
<dbReference type="RefSeq" id="WP_013015937.1">
    <property type="nucleotide sequence ID" value="NC_013947.1"/>
</dbReference>
<dbReference type="InterPro" id="IPR000683">
    <property type="entry name" value="Gfo/Idh/MocA-like_OxRdtase_N"/>
</dbReference>
<dbReference type="PANTHER" id="PTHR43593">
    <property type="match status" value="1"/>
</dbReference>
<organism evidence="7 8">
    <name type="scientific">Stackebrandtia nassauensis (strain DSM 44728 / CIP 108903 / NRRL B-16338 / NBRC 102104 / LLR-40K-21)</name>
    <dbReference type="NCBI Taxonomy" id="446470"/>
    <lineage>
        <taxon>Bacteria</taxon>
        <taxon>Bacillati</taxon>
        <taxon>Actinomycetota</taxon>
        <taxon>Actinomycetes</taxon>
        <taxon>Glycomycetales</taxon>
        <taxon>Glycomycetaceae</taxon>
        <taxon>Stackebrandtia</taxon>
    </lineage>
</organism>
<comment type="function">
    <text evidence="4">Involved in the oxidation of myo-inositol (MI) to 2-keto-myo-inositol (2KMI or 2-inosose).</text>
</comment>
<dbReference type="Proteomes" id="UP000000844">
    <property type="component" value="Chromosome"/>
</dbReference>
<comment type="catalytic activity">
    <reaction evidence="4">
        <text>myo-inositol + NAD(+) = scyllo-inosose + NADH + H(+)</text>
        <dbReference type="Rhea" id="RHEA:16949"/>
        <dbReference type="ChEBI" id="CHEBI:15378"/>
        <dbReference type="ChEBI" id="CHEBI:17268"/>
        <dbReference type="ChEBI" id="CHEBI:17811"/>
        <dbReference type="ChEBI" id="CHEBI:57540"/>
        <dbReference type="ChEBI" id="CHEBI:57945"/>
        <dbReference type="EC" id="1.1.1.18"/>
    </reaction>
</comment>
<dbReference type="OrthoDB" id="9815825at2"/>
<dbReference type="SUPFAM" id="SSF55347">
    <property type="entry name" value="Glyceraldehyde-3-phosphate dehydrogenase-like, C-terminal domain"/>
    <property type="match status" value="1"/>
</dbReference>
<comment type="subunit">
    <text evidence="4">Homotetramer.</text>
</comment>
<dbReference type="STRING" id="446470.Snas_0653"/>
<feature type="domain" description="Gfo/Idh/MocA-like oxidoreductase C-terminal" evidence="6">
    <location>
        <begin position="135"/>
        <end position="319"/>
    </location>
</feature>
<dbReference type="SUPFAM" id="SSF51735">
    <property type="entry name" value="NAD(P)-binding Rossmann-fold domains"/>
    <property type="match status" value="1"/>
</dbReference>
<evidence type="ECO:0000259" key="5">
    <source>
        <dbReference type="Pfam" id="PF01408"/>
    </source>
</evidence>
<dbReference type="InterPro" id="IPR023794">
    <property type="entry name" value="MI/DCI_dehydrogenase"/>
</dbReference>
<dbReference type="GO" id="GO:0050112">
    <property type="term" value="F:inositol 2-dehydrogenase (NAD+) activity"/>
    <property type="evidence" value="ECO:0007669"/>
    <property type="project" value="UniProtKB-UniRule"/>
</dbReference>
<dbReference type="HOGENOM" id="CLU_023194_0_1_11"/>
<sequence length="334" mass="36117">MTVNIGVIGTGSIGSDHIRRIGEKCRGGRVVAVSDLDQERAAAIAARVDAKAFPSGAELIANAEVDAVLVASLAPTHAEYVLGCLAAGKPVFSEKPLATTAADCERVVAAEQAAGRRLVQVGFMRRFDSDYRQLKAALDGGEIGDPLMIHCVHRNPFAVESYHSEMATTDTAIHEIDAIRWLLDEELTSVQVLTPRKTSRRHAHLQDPQIMLYASDSGVRADVEVFVNCQYGYDIQCEAVGETGTARLPDPARLSVRSQARETRAVPQTWQERFTTAFDVEIQEWIDAVAEDRTSGPSAWDGYAAAVIADATVKALHSGGIESIPMPARPGFYD</sequence>
<dbReference type="PANTHER" id="PTHR43593:SF1">
    <property type="entry name" value="INOSITOL 2-DEHYDROGENASE"/>
    <property type="match status" value="1"/>
</dbReference>
<evidence type="ECO:0000256" key="1">
    <source>
        <dbReference type="ARBA" id="ARBA00010928"/>
    </source>
</evidence>
<dbReference type="GO" id="GO:0000166">
    <property type="term" value="F:nucleotide binding"/>
    <property type="evidence" value="ECO:0007669"/>
    <property type="project" value="InterPro"/>
</dbReference>
<keyword evidence="2 4" id="KW-0560">Oxidoreductase</keyword>
<dbReference type="KEGG" id="sna:Snas_0653"/>
<name>D3Q6W7_STANL</name>
<keyword evidence="3 4" id="KW-0520">NAD</keyword>
<protein>
    <recommendedName>
        <fullName evidence="4">Inositol 2-dehydrogenase</fullName>
        <ecNumber evidence="4">1.1.1.18</ecNumber>
    </recommendedName>
    <alternativeName>
        <fullName evidence="4">Myo-inositol 2-dehydrogenase</fullName>
        <shortName evidence="4">MI 2-dehydrogenase</shortName>
    </alternativeName>
</protein>
<dbReference type="Pfam" id="PF01408">
    <property type="entry name" value="GFO_IDH_MocA"/>
    <property type="match status" value="1"/>
</dbReference>